<keyword evidence="2" id="KW-1185">Reference proteome</keyword>
<reference evidence="1 2" key="1">
    <citation type="journal article" date="2022" name="Hortic Res">
        <title>A haplotype resolved chromosomal level avocado genome allows analysis of novel avocado genes.</title>
        <authorList>
            <person name="Nath O."/>
            <person name="Fletcher S.J."/>
            <person name="Hayward A."/>
            <person name="Shaw L.M."/>
            <person name="Masouleh A.K."/>
            <person name="Furtado A."/>
            <person name="Henry R.J."/>
            <person name="Mitter N."/>
        </authorList>
    </citation>
    <scope>NUCLEOTIDE SEQUENCE [LARGE SCALE GENOMIC DNA]</scope>
    <source>
        <strain evidence="2">cv. Hass</strain>
    </source>
</reference>
<organism evidence="1 2">
    <name type="scientific">Persea americana</name>
    <name type="common">Avocado</name>
    <dbReference type="NCBI Taxonomy" id="3435"/>
    <lineage>
        <taxon>Eukaryota</taxon>
        <taxon>Viridiplantae</taxon>
        <taxon>Streptophyta</taxon>
        <taxon>Embryophyta</taxon>
        <taxon>Tracheophyta</taxon>
        <taxon>Spermatophyta</taxon>
        <taxon>Magnoliopsida</taxon>
        <taxon>Magnoliidae</taxon>
        <taxon>Laurales</taxon>
        <taxon>Lauraceae</taxon>
        <taxon>Persea</taxon>
    </lineage>
</organism>
<dbReference type="Proteomes" id="UP001234297">
    <property type="component" value="Chromosome 5"/>
</dbReference>
<name>A0ACC2M8Y9_PERAE</name>
<evidence type="ECO:0000313" key="1">
    <source>
        <dbReference type="EMBL" id="KAJ8642140.1"/>
    </source>
</evidence>
<evidence type="ECO:0000313" key="2">
    <source>
        <dbReference type="Proteomes" id="UP001234297"/>
    </source>
</evidence>
<accession>A0ACC2M8Y9</accession>
<gene>
    <name evidence="1" type="ORF">MRB53_018834</name>
</gene>
<dbReference type="EMBL" id="CM056813">
    <property type="protein sequence ID" value="KAJ8642140.1"/>
    <property type="molecule type" value="Genomic_DNA"/>
</dbReference>
<comment type="caution">
    <text evidence="1">The sequence shown here is derived from an EMBL/GenBank/DDBJ whole genome shotgun (WGS) entry which is preliminary data.</text>
</comment>
<sequence length="646" mass="73469">MYIGFDKNVVSAWPNTETRKRKKKKRKLILENNKMEATDAKDVNMDCKRKFSEAVNSDSNAVPEKPTKAVHFMQPKGKARYNNSLTEHRHRLADLLSKLLREHNWKEASGVLSMLMKGTSYRNFSMLTHKKYLINAVASRMHISIAALEILSRSGDTHLNPIKIKHIHDIWTSKHAGGKAVTKKRYLIQLGFALYSLTQRDIEEALDAIKFLSQAPESRLDPFVNMLAGLIFYQLWYSGIPEETQLRNSDIHMASDANGTDSNDFPYVKPEQDDCSNNHSSVAMQDVKFPAQSDIVKSKANRPSEQCHHESSTSEFSMKPSAEMVEDEALSFNHDNNFIDASVSFPYDLDASLLPIRVGQTTLDMYSAYLERETSKEHHANAVKHLQQALHSTPPVSAALLPLIQLLLLVDQVDEALKELEDFCQSSNSVLPFRLKASLLECVSGRQPTVLLTSYEDILKKDPTCSHSLAELIRLYKNGNYNVESLLEMIALHLDATYGLAGTWGELASCFLGLQTILNSGYEEDCMSTVQHTNDTVGKPACSTSFNLIHPMFMKSEVRKSWRLRCRWWSSRHFSKDKYLSEVQAGDWELLTFKAACASHLYEPKFEYADKVLSGLKENEDGERYLFLQMHFQKSLKLRVNLNRAR</sequence>
<proteinExistence type="predicted"/>
<protein>
    <submittedName>
        <fullName evidence="1">Uncharacterized protein</fullName>
    </submittedName>
</protein>